<keyword evidence="12" id="KW-1185">Reference proteome</keyword>
<feature type="binding site" evidence="10">
    <location>
        <begin position="7"/>
        <end position="12"/>
    </location>
    <ligand>
        <name>substrate</name>
    </ligand>
</feature>
<keyword evidence="7 10" id="KW-0546">Nucleotide metabolism</keyword>
<evidence type="ECO:0000313" key="11">
    <source>
        <dbReference type="EMBL" id="QEE29761.1"/>
    </source>
</evidence>
<evidence type="ECO:0000256" key="1">
    <source>
        <dbReference type="ARBA" id="ARBA00008023"/>
    </source>
</evidence>
<feature type="binding site" evidence="10">
    <location>
        <begin position="189"/>
        <end position="190"/>
    </location>
    <ligand>
        <name>substrate</name>
    </ligand>
</feature>
<dbReference type="GO" id="GO:0035870">
    <property type="term" value="F:dITP diphosphatase activity"/>
    <property type="evidence" value="ECO:0007669"/>
    <property type="project" value="UniProtKB-UniRule"/>
</dbReference>
<dbReference type="SUPFAM" id="SSF52972">
    <property type="entry name" value="ITPase-like"/>
    <property type="match status" value="1"/>
</dbReference>
<feature type="binding site" evidence="10">
    <location>
        <position position="184"/>
    </location>
    <ligand>
        <name>substrate</name>
    </ligand>
</feature>
<evidence type="ECO:0000256" key="2">
    <source>
        <dbReference type="ARBA" id="ARBA00011738"/>
    </source>
</evidence>
<dbReference type="OrthoDB" id="9807456at2"/>
<keyword evidence="4 10" id="KW-0547">Nucleotide-binding</keyword>
<dbReference type="InterPro" id="IPR002637">
    <property type="entry name" value="RdgB/HAM1"/>
</dbReference>
<organism evidence="11 12">
    <name type="scientific">Terriglobus albidus</name>
    <dbReference type="NCBI Taxonomy" id="1592106"/>
    <lineage>
        <taxon>Bacteria</taxon>
        <taxon>Pseudomonadati</taxon>
        <taxon>Acidobacteriota</taxon>
        <taxon>Terriglobia</taxon>
        <taxon>Terriglobales</taxon>
        <taxon>Acidobacteriaceae</taxon>
        <taxon>Terriglobus</taxon>
    </lineage>
</organism>
<dbReference type="GO" id="GO:0009117">
    <property type="term" value="P:nucleotide metabolic process"/>
    <property type="evidence" value="ECO:0007669"/>
    <property type="project" value="UniProtKB-KW"/>
</dbReference>
<dbReference type="PANTHER" id="PTHR11067">
    <property type="entry name" value="INOSINE TRIPHOSPHATE PYROPHOSPHATASE/HAM1 PROTEIN"/>
    <property type="match status" value="1"/>
</dbReference>
<keyword evidence="5 10" id="KW-0378">Hydrolase</keyword>
<reference evidence="11 12" key="1">
    <citation type="submission" date="2019-08" db="EMBL/GenBank/DDBJ databases">
        <title>Complete genome sequence of Terriglobus albidus strain ORNL.</title>
        <authorList>
            <person name="Podar M."/>
        </authorList>
    </citation>
    <scope>NUCLEOTIDE SEQUENCE [LARGE SCALE GENOMIC DNA]</scope>
    <source>
        <strain evidence="11 12">ORNL</strain>
    </source>
</reference>
<dbReference type="GO" id="GO:0036220">
    <property type="term" value="F:ITP diphosphatase activity"/>
    <property type="evidence" value="ECO:0007669"/>
    <property type="project" value="UniProtKB-UniRule"/>
</dbReference>
<accession>A0A5B9EH57</accession>
<dbReference type="Pfam" id="PF01725">
    <property type="entry name" value="Ham1p_like"/>
    <property type="match status" value="1"/>
</dbReference>
<protein>
    <recommendedName>
        <fullName evidence="10">dITP/XTP pyrophosphatase</fullName>
        <ecNumber evidence="10">3.6.1.66</ecNumber>
    </recommendedName>
    <alternativeName>
        <fullName evidence="10">Non-canonical purine NTP pyrophosphatase</fullName>
    </alternativeName>
    <alternativeName>
        <fullName evidence="10">Non-standard purine NTP pyrophosphatase</fullName>
    </alternativeName>
    <alternativeName>
        <fullName evidence="10">Nucleoside-triphosphate diphosphatase</fullName>
    </alternativeName>
    <alternativeName>
        <fullName evidence="10">Nucleoside-triphosphate pyrophosphatase</fullName>
        <shortName evidence="10">NTPase</shortName>
    </alternativeName>
</protein>
<evidence type="ECO:0000256" key="9">
    <source>
        <dbReference type="ARBA" id="ARBA00052017"/>
    </source>
</evidence>
<dbReference type="GO" id="GO:0046872">
    <property type="term" value="F:metal ion binding"/>
    <property type="evidence" value="ECO:0007669"/>
    <property type="project" value="UniProtKB-KW"/>
</dbReference>
<dbReference type="FunFam" id="3.90.950.10:FF:000001">
    <property type="entry name" value="dITP/XTP pyrophosphatase"/>
    <property type="match status" value="1"/>
</dbReference>
<dbReference type="KEGG" id="talb:FTW19_18290"/>
<gene>
    <name evidence="11" type="ORF">FTW19_18290</name>
</gene>
<dbReference type="EMBL" id="CP042806">
    <property type="protein sequence ID" value="QEE29761.1"/>
    <property type="molecule type" value="Genomic_DNA"/>
</dbReference>
<dbReference type="Proteomes" id="UP000321820">
    <property type="component" value="Chromosome"/>
</dbReference>
<dbReference type="PANTHER" id="PTHR11067:SF9">
    <property type="entry name" value="INOSINE TRIPHOSPHATE PYROPHOSPHATASE"/>
    <property type="match status" value="1"/>
</dbReference>
<proteinExistence type="inferred from homology"/>
<dbReference type="CDD" id="cd00515">
    <property type="entry name" value="HAM1"/>
    <property type="match status" value="1"/>
</dbReference>
<feature type="active site" description="Proton acceptor" evidence="10">
    <location>
        <position position="70"/>
    </location>
</feature>
<dbReference type="GO" id="GO:0000166">
    <property type="term" value="F:nucleotide binding"/>
    <property type="evidence" value="ECO:0007669"/>
    <property type="project" value="UniProtKB-KW"/>
</dbReference>
<keyword evidence="3 10" id="KW-0479">Metal-binding</keyword>
<comment type="function">
    <text evidence="10">Pyrophosphatase that catalyzes the hydrolysis of nucleoside triphosphates to their monophosphate derivatives, with a high preference for the non-canonical purine nucleotides XTP (xanthosine triphosphate), dITP (deoxyinosine triphosphate) and ITP. Seems to function as a house-cleaning enzyme that removes non-canonical purine nucleotides from the nucleotide pool, thus preventing their incorporation into DNA/RNA and avoiding chromosomal lesions.</text>
</comment>
<dbReference type="HAMAP" id="MF_01405">
    <property type="entry name" value="Non_canon_purine_NTPase"/>
    <property type="match status" value="1"/>
</dbReference>
<sequence length="203" mass="22024">MTIYLATTNAGKLRDFAAIAIQHDATVETLPGLASIPEAPENEPTFEGNAVSKALYYSSRAPGLLVLADDSGLEVQCLNAAPGVRSARYAEDQHFPPTPGSTKDERNNAALLHALDGIPENCRQGRYRCVLALARDGELLQTAEGSVDGVILQAPRGENGFGYDPLFFLPELDQTMAEVSIEQKQRLSHRGRAFESLLRQLDT</sequence>
<dbReference type="GO" id="GO:0005829">
    <property type="term" value="C:cytosol"/>
    <property type="evidence" value="ECO:0007669"/>
    <property type="project" value="TreeGrafter"/>
</dbReference>
<dbReference type="AlphaFoldDB" id="A0A5B9EH57"/>
<comment type="catalytic activity">
    <reaction evidence="8 10">
        <text>dITP + H2O = dIMP + diphosphate + H(+)</text>
        <dbReference type="Rhea" id="RHEA:28342"/>
        <dbReference type="ChEBI" id="CHEBI:15377"/>
        <dbReference type="ChEBI" id="CHEBI:15378"/>
        <dbReference type="ChEBI" id="CHEBI:33019"/>
        <dbReference type="ChEBI" id="CHEBI:61194"/>
        <dbReference type="ChEBI" id="CHEBI:61382"/>
        <dbReference type="EC" id="3.6.1.66"/>
    </reaction>
</comment>
<dbReference type="RefSeq" id="WP_147649031.1">
    <property type="nucleotide sequence ID" value="NZ_CP042806.1"/>
</dbReference>
<dbReference type="EC" id="3.6.1.66" evidence="10"/>
<dbReference type="InterPro" id="IPR029001">
    <property type="entry name" value="ITPase-like_fam"/>
</dbReference>
<comment type="similarity">
    <text evidence="1 10">Belongs to the HAM1 NTPase family.</text>
</comment>
<comment type="cofactor">
    <cofactor evidence="10">
        <name>Mg(2+)</name>
        <dbReference type="ChEBI" id="CHEBI:18420"/>
    </cofactor>
    <text evidence="10">Binds 1 Mg(2+) ion per subunit.</text>
</comment>
<dbReference type="Gene3D" id="3.90.950.10">
    <property type="match status" value="1"/>
</dbReference>
<comment type="catalytic activity">
    <reaction evidence="10">
        <text>ITP + H2O = IMP + diphosphate + H(+)</text>
        <dbReference type="Rhea" id="RHEA:29399"/>
        <dbReference type="ChEBI" id="CHEBI:15377"/>
        <dbReference type="ChEBI" id="CHEBI:15378"/>
        <dbReference type="ChEBI" id="CHEBI:33019"/>
        <dbReference type="ChEBI" id="CHEBI:58053"/>
        <dbReference type="ChEBI" id="CHEBI:61402"/>
        <dbReference type="EC" id="3.6.1.66"/>
    </reaction>
</comment>
<evidence type="ECO:0000256" key="3">
    <source>
        <dbReference type="ARBA" id="ARBA00022723"/>
    </source>
</evidence>
<evidence type="ECO:0000313" key="12">
    <source>
        <dbReference type="Proteomes" id="UP000321820"/>
    </source>
</evidence>
<dbReference type="GO" id="GO:0036222">
    <property type="term" value="F:XTP diphosphatase activity"/>
    <property type="evidence" value="ECO:0007669"/>
    <property type="project" value="UniProtKB-UniRule"/>
</dbReference>
<evidence type="ECO:0000256" key="4">
    <source>
        <dbReference type="ARBA" id="ARBA00022741"/>
    </source>
</evidence>
<comment type="caution">
    <text evidence="10">Lacks conserved residue(s) required for the propagation of feature annotation.</text>
</comment>
<feature type="binding site" evidence="10">
    <location>
        <position position="70"/>
    </location>
    <ligand>
        <name>Mg(2+)</name>
        <dbReference type="ChEBI" id="CHEBI:18420"/>
    </ligand>
</feature>
<evidence type="ECO:0000256" key="7">
    <source>
        <dbReference type="ARBA" id="ARBA00023080"/>
    </source>
</evidence>
<keyword evidence="6 10" id="KW-0460">Magnesium</keyword>
<dbReference type="InterPro" id="IPR020922">
    <property type="entry name" value="dITP/XTP_pyrophosphatase"/>
</dbReference>
<name>A0A5B9EH57_9BACT</name>
<evidence type="ECO:0000256" key="6">
    <source>
        <dbReference type="ARBA" id="ARBA00022842"/>
    </source>
</evidence>
<dbReference type="GO" id="GO:0009146">
    <property type="term" value="P:purine nucleoside triphosphate catabolic process"/>
    <property type="evidence" value="ECO:0007669"/>
    <property type="project" value="UniProtKB-UniRule"/>
</dbReference>
<comment type="catalytic activity">
    <reaction evidence="9 10">
        <text>XTP + H2O = XMP + diphosphate + H(+)</text>
        <dbReference type="Rhea" id="RHEA:28610"/>
        <dbReference type="ChEBI" id="CHEBI:15377"/>
        <dbReference type="ChEBI" id="CHEBI:15378"/>
        <dbReference type="ChEBI" id="CHEBI:33019"/>
        <dbReference type="ChEBI" id="CHEBI:57464"/>
        <dbReference type="ChEBI" id="CHEBI:61314"/>
        <dbReference type="EC" id="3.6.1.66"/>
    </reaction>
</comment>
<comment type="subunit">
    <text evidence="2 10">Homodimer.</text>
</comment>
<dbReference type="GO" id="GO:0017111">
    <property type="term" value="F:ribonucleoside triphosphate phosphatase activity"/>
    <property type="evidence" value="ECO:0007669"/>
    <property type="project" value="InterPro"/>
</dbReference>
<feature type="binding site" evidence="10">
    <location>
        <position position="71"/>
    </location>
    <ligand>
        <name>substrate</name>
    </ligand>
</feature>
<feature type="binding site" evidence="10">
    <location>
        <begin position="161"/>
        <end position="164"/>
    </location>
    <ligand>
        <name>substrate</name>
    </ligand>
</feature>
<evidence type="ECO:0000256" key="5">
    <source>
        <dbReference type="ARBA" id="ARBA00022801"/>
    </source>
</evidence>
<evidence type="ECO:0000256" key="8">
    <source>
        <dbReference type="ARBA" id="ARBA00051875"/>
    </source>
</evidence>
<evidence type="ECO:0000256" key="10">
    <source>
        <dbReference type="HAMAP-Rule" id="MF_01405"/>
    </source>
</evidence>